<gene>
    <name evidence="1" type="ORF">BDR25DRAFT_42756</name>
</gene>
<sequence length="113" mass="12611">MARMVAWCGCSPSYGQPTRATGWDLVTVGVSQGRYQFRDKDRRMPTSHHQSPSPAEGPPVRMPIKPIERLSSGLMKKIWGTRGSTRAAQGRPAADEMRFRLGKPPRDEWDGMG</sequence>
<dbReference type="Proteomes" id="UP000799755">
    <property type="component" value="Unassembled WGS sequence"/>
</dbReference>
<comment type="caution">
    <text evidence="1">The sequence shown here is derived from an EMBL/GenBank/DDBJ whole genome shotgun (WGS) entry which is preliminary data.</text>
</comment>
<proteinExistence type="predicted"/>
<protein>
    <submittedName>
        <fullName evidence="1">Uncharacterized protein</fullName>
    </submittedName>
</protein>
<keyword evidence="2" id="KW-1185">Reference proteome</keyword>
<dbReference type="EMBL" id="MU003493">
    <property type="protein sequence ID" value="KAF2476986.1"/>
    <property type="molecule type" value="Genomic_DNA"/>
</dbReference>
<name>A0ACB6RCR9_9PLEO</name>
<accession>A0ACB6RCR9</accession>
<reference evidence="1" key="1">
    <citation type="journal article" date="2020" name="Stud. Mycol.">
        <title>101 Dothideomycetes genomes: a test case for predicting lifestyles and emergence of pathogens.</title>
        <authorList>
            <person name="Haridas S."/>
            <person name="Albert R."/>
            <person name="Binder M."/>
            <person name="Bloem J."/>
            <person name="Labutti K."/>
            <person name="Salamov A."/>
            <person name="Andreopoulos B."/>
            <person name="Baker S."/>
            <person name="Barry K."/>
            <person name="Bills G."/>
            <person name="Bluhm B."/>
            <person name="Cannon C."/>
            <person name="Castanera R."/>
            <person name="Culley D."/>
            <person name="Daum C."/>
            <person name="Ezra D."/>
            <person name="Gonzalez J."/>
            <person name="Henrissat B."/>
            <person name="Kuo A."/>
            <person name="Liang C."/>
            <person name="Lipzen A."/>
            <person name="Lutzoni F."/>
            <person name="Magnuson J."/>
            <person name="Mondo S."/>
            <person name="Nolan M."/>
            <person name="Ohm R."/>
            <person name="Pangilinan J."/>
            <person name="Park H.-J."/>
            <person name="Ramirez L."/>
            <person name="Alfaro M."/>
            <person name="Sun H."/>
            <person name="Tritt A."/>
            <person name="Yoshinaga Y."/>
            <person name="Zwiers L.-H."/>
            <person name="Turgeon B."/>
            <person name="Goodwin S."/>
            <person name="Spatafora J."/>
            <person name="Crous P."/>
            <person name="Grigoriev I."/>
        </authorList>
    </citation>
    <scope>NUCLEOTIDE SEQUENCE</scope>
    <source>
        <strain evidence="1">ATCC 200398</strain>
    </source>
</reference>
<evidence type="ECO:0000313" key="1">
    <source>
        <dbReference type="EMBL" id="KAF2476986.1"/>
    </source>
</evidence>
<organism evidence="1 2">
    <name type="scientific">Lindgomyces ingoldianus</name>
    <dbReference type="NCBI Taxonomy" id="673940"/>
    <lineage>
        <taxon>Eukaryota</taxon>
        <taxon>Fungi</taxon>
        <taxon>Dikarya</taxon>
        <taxon>Ascomycota</taxon>
        <taxon>Pezizomycotina</taxon>
        <taxon>Dothideomycetes</taxon>
        <taxon>Pleosporomycetidae</taxon>
        <taxon>Pleosporales</taxon>
        <taxon>Lindgomycetaceae</taxon>
        <taxon>Lindgomyces</taxon>
    </lineage>
</organism>
<evidence type="ECO:0000313" key="2">
    <source>
        <dbReference type="Proteomes" id="UP000799755"/>
    </source>
</evidence>